<dbReference type="InterPro" id="IPR003594">
    <property type="entry name" value="HATPase_dom"/>
</dbReference>
<organism evidence="11 12">
    <name type="scientific">Sinomonas halotolerans</name>
    <dbReference type="NCBI Taxonomy" id="1644133"/>
    <lineage>
        <taxon>Bacteria</taxon>
        <taxon>Bacillati</taxon>
        <taxon>Actinomycetota</taxon>
        <taxon>Actinomycetes</taxon>
        <taxon>Micrococcales</taxon>
        <taxon>Micrococcaceae</taxon>
        <taxon>Sinomonas</taxon>
    </lineage>
</organism>
<feature type="transmembrane region" description="Helical" evidence="9">
    <location>
        <begin position="109"/>
        <end position="135"/>
    </location>
</feature>
<dbReference type="CDD" id="cd00075">
    <property type="entry name" value="HATPase"/>
    <property type="match status" value="1"/>
</dbReference>
<comment type="catalytic activity">
    <reaction evidence="1">
        <text>ATP + protein L-histidine = ADP + protein N-phospho-L-histidine.</text>
        <dbReference type="EC" id="2.7.13.3"/>
    </reaction>
</comment>
<feature type="transmembrane region" description="Helical" evidence="9">
    <location>
        <begin position="58"/>
        <end position="75"/>
    </location>
</feature>
<dbReference type="EMBL" id="JBDFRB010000004">
    <property type="protein sequence ID" value="MEN2744225.1"/>
    <property type="molecule type" value="Genomic_DNA"/>
</dbReference>
<keyword evidence="9" id="KW-0812">Transmembrane</keyword>
<keyword evidence="5 11" id="KW-0418">Kinase</keyword>
<keyword evidence="6" id="KW-0902">Two-component regulatory system</keyword>
<keyword evidence="7" id="KW-0175">Coiled coil</keyword>
<dbReference type="InterPro" id="IPR003661">
    <property type="entry name" value="HisK_dim/P_dom"/>
</dbReference>
<sequence>MTVSEQAIVGRATRYFQSLRPRARVLLSQLPLTAGVTAIFLAGPSLLDNPAAHPGFQIGLWLQLAALIACVAIPWEHFDAHAPLTIPLLDLVSLWFLRNGSDDQILGLGNLAVFPVIWLAGSTLSAAWVLPLTFFSGLAITLPTLLDGVPDPTPSQWATTMLLPLLLLTVALAIRTAGAGLRSQERQVRAQQKQLQRLLDTARETERLVNAILDTVDVGIVAVSPQGRLSRLNVRFRRMLADAGLSLDSASAAPPSLPLLDRDGRTRLPESRQPLRRAAEGGSIDGEVVWMGHEDSARALSVRARPLDGGGAGGVVTFGDVTGLMEDVEAKAELVRTVAHEFRTPLTSVLGHLELALEAEELQSAVRRRVTIAHGSAERLLRVASDLLASSAEVLPVRPAPTDLAPTLRERSESAQPAATAASITINVDVQEPLHAHADAFRIGQAVDNLLSNAIKYSPEGGRVTLSAHSEDGWVTIGVRDTGMGIRPEDLPMVFERFFRSDVARRAHIPGVGLGLAIVRMIAERHGGSLACESEPDRGSLFTLRIPSAAHLGAGAS</sequence>
<keyword evidence="5 11" id="KW-0808">Transferase</keyword>
<evidence type="ECO:0000313" key="11">
    <source>
        <dbReference type="EMBL" id="MEN2744225.1"/>
    </source>
</evidence>
<evidence type="ECO:0000256" key="4">
    <source>
        <dbReference type="ARBA" id="ARBA00022553"/>
    </source>
</evidence>
<dbReference type="PRINTS" id="PR00344">
    <property type="entry name" value="BCTRLSENSOR"/>
</dbReference>
<reference evidence="11 12" key="1">
    <citation type="submission" date="2024-05" db="EMBL/GenBank/DDBJ databases">
        <title>Sinomonas sp. nov., isolated from a waste landfill.</title>
        <authorList>
            <person name="Zhao Y."/>
        </authorList>
    </citation>
    <scope>NUCLEOTIDE SEQUENCE [LARGE SCALE GENOMIC DNA]</scope>
    <source>
        <strain evidence="11 12">CCTCC AB2014300</strain>
    </source>
</reference>
<dbReference type="InterPro" id="IPR036890">
    <property type="entry name" value="HATPase_C_sf"/>
</dbReference>
<dbReference type="Pfam" id="PF00512">
    <property type="entry name" value="HisKA"/>
    <property type="match status" value="1"/>
</dbReference>
<evidence type="ECO:0000256" key="2">
    <source>
        <dbReference type="ARBA" id="ARBA00004236"/>
    </source>
</evidence>
<dbReference type="Gene3D" id="3.30.565.10">
    <property type="entry name" value="Histidine kinase-like ATPase, C-terminal domain"/>
    <property type="match status" value="1"/>
</dbReference>
<evidence type="ECO:0000256" key="8">
    <source>
        <dbReference type="SAM" id="MobiDB-lite"/>
    </source>
</evidence>
<evidence type="ECO:0000256" key="5">
    <source>
        <dbReference type="ARBA" id="ARBA00022777"/>
    </source>
</evidence>
<dbReference type="GO" id="GO:0016301">
    <property type="term" value="F:kinase activity"/>
    <property type="evidence" value="ECO:0007669"/>
    <property type="project" value="UniProtKB-KW"/>
</dbReference>
<dbReference type="SUPFAM" id="SSF55874">
    <property type="entry name" value="ATPase domain of HSP90 chaperone/DNA topoisomerase II/histidine kinase"/>
    <property type="match status" value="1"/>
</dbReference>
<comment type="caution">
    <text evidence="11">The sequence shown here is derived from an EMBL/GenBank/DDBJ whole genome shotgun (WGS) entry which is preliminary data.</text>
</comment>
<keyword evidence="9" id="KW-1133">Transmembrane helix</keyword>
<dbReference type="PANTHER" id="PTHR43547:SF2">
    <property type="entry name" value="HYBRID SIGNAL TRANSDUCTION HISTIDINE KINASE C"/>
    <property type="match status" value="1"/>
</dbReference>
<feature type="coiled-coil region" evidence="7">
    <location>
        <begin position="181"/>
        <end position="208"/>
    </location>
</feature>
<feature type="compositionally biased region" description="Basic and acidic residues" evidence="8">
    <location>
        <begin position="260"/>
        <end position="270"/>
    </location>
</feature>
<dbReference type="Gene3D" id="1.10.287.130">
    <property type="match status" value="1"/>
</dbReference>
<dbReference type="Proteomes" id="UP001422074">
    <property type="component" value="Unassembled WGS sequence"/>
</dbReference>
<comment type="subcellular location">
    <subcellularLocation>
        <location evidence="2">Cell membrane</location>
    </subcellularLocation>
</comment>
<dbReference type="RefSeq" id="WP_345884109.1">
    <property type="nucleotide sequence ID" value="NZ_JBDFRB010000004.1"/>
</dbReference>
<feature type="transmembrane region" description="Helical" evidence="9">
    <location>
        <begin position="155"/>
        <end position="174"/>
    </location>
</feature>
<dbReference type="SUPFAM" id="SSF55785">
    <property type="entry name" value="PYP-like sensor domain (PAS domain)"/>
    <property type="match status" value="1"/>
</dbReference>
<evidence type="ECO:0000256" key="6">
    <source>
        <dbReference type="ARBA" id="ARBA00023012"/>
    </source>
</evidence>
<dbReference type="InterPro" id="IPR004358">
    <property type="entry name" value="Sig_transdc_His_kin-like_C"/>
</dbReference>
<dbReference type="InterPro" id="IPR005467">
    <property type="entry name" value="His_kinase_dom"/>
</dbReference>
<feature type="transmembrane region" description="Helical" evidence="9">
    <location>
        <begin position="26"/>
        <end position="46"/>
    </location>
</feature>
<accession>A0ABU9WYI4</accession>
<dbReference type="InterPro" id="IPR035965">
    <property type="entry name" value="PAS-like_dom_sf"/>
</dbReference>
<dbReference type="InterPro" id="IPR036097">
    <property type="entry name" value="HisK_dim/P_sf"/>
</dbReference>
<dbReference type="Pfam" id="PF02518">
    <property type="entry name" value="HATPase_c"/>
    <property type="match status" value="1"/>
</dbReference>
<name>A0ABU9WYI4_9MICC</name>
<keyword evidence="9" id="KW-0472">Membrane</keyword>
<evidence type="ECO:0000256" key="3">
    <source>
        <dbReference type="ARBA" id="ARBA00012438"/>
    </source>
</evidence>
<evidence type="ECO:0000256" key="7">
    <source>
        <dbReference type="SAM" id="Coils"/>
    </source>
</evidence>
<dbReference type="SMART" id="SM00388">
    <property type="entry name" value="HisKA"/>
    <property type="match status" value="1"/>
</dbReference>
<evidence type="ECO:0000259" key="10">
    <source>
        <dbReference type="PROSITE" id="PS50109"/>
    </source>
</evidence>
<evidence type="ECO:0000256" key="1">
    <source>
        <dbReference type="ARBA" id="ARBA00000085"/>
    </source>
</evidence>
<proteinExistence type="predicted"/>
<dbReference type="SMART" id="SM00387">
    <property type="entry name" value="HATPase_c"/>
    <property type="match status" value="1"/>
</dbReference>
<feature type="domain" description="Histidine kinase" evidence="10">
    <location>
        <begin position="337"/>
        <end position="550"/>
    </location>
</feature>
<keyword evidence="12" id="KW-1185">Reference proteome</keyword>
<dbReference type="PROSITE" id="PS50109">
    <property type="entry name" value="HIS_KIN"/>
    <property type="match status" value="1"/>
</dbReference>
<dbReference type="CDD" id="cd00082">
    <property type="entry name" value="HisKA"/>
    <property type="match status" value="1"/>
</dbReference>
<protein>
    <recommendedName>
        <fullName evidence="3">histidine kinase</fullName>
        <ecNumber evidence="3">2.7.13.3</ecNumber>
    </recommendedName>
</protein>
<feature type="region of interest" description="Disordered" evidence="8">
    <location>
        <begin position="256"/>
        <end position="279"/>
    </location>
</feature>
<evidence type="ECO:0000256" key="9">
    <source>
        <dbReference type="SAM" id="Phobius"/>
    </source>
</evidence>
<dbReference type="PANTHER" id="PTHR43547">
    <property type="entry name" value="TWO-COMPONENT HISTIDINE KINASE"/>
    <property type="match status" value="1"/>
</dbReference>
<gene>
    <name evidence="11" type="ORF">ABCQ75_06690</name>
</gene>
<dbReference type="EC" id="2.7.13.3" evidence="3"/>
<dbReference type="SUPFAM" id="SSF47384">
    <property type="entry name" value="Homodimeric domain of signal transducing histidine kinase"/>
    <property type="match status" value="1"/>
</dbReference>
<evidence type="ECO:0000313" key="12">
    <source>
        <dbReference type="Proteomes" id="UP001422074"/>
    </source>
</evidence>
<keyword evidence="4" id="KW-0597">Phosphoprotein</keyword>
<dbReference type="Gene3D" id="3.30.450.20">
    <property type="entry name" value="PAS domain"/>
    <property type="match status" value="1"/>
</dbReference>